<evidence type="ECO:0000256" key="4">
    <source>
        <dbReference type="ARBA" id="ARBA00022692"/>
    </source>
</evidence>
<protein>
    <submittedName>
        <fullName evidence="13">Zn-dependent protease with chaperone function</fullName>
    </submittedName>
</protein>
<feature type="domain" description="Peptidase M48" evidence="12">
    <location>
        <begin position="130"/>
        <end position="335"/>
    </location>
</feature>
<feature type="transmembrane region" description="Helical" evidence="11">
    <location>
        <begin position="373"/>
        <end position="398"/>
    </location>
</feature>
<dbReference type="GO" id="GO:0004222">
    <property type="term" value="F:metalloendopeptidase activity"/>
    <property type="evidence" value="ECO:0007669"/>
    <property type="project" value="InterPro"/>
</dbReference>
<keyword evidence="8 11" id="KW-1133">Transmembrane helix</keyword>
<evidence type="ECO:0000256" key="9">
    <source>
        <dbReference type="ARBA" id="ARBA00023049"/>
    </source>
</evidence>
<organism evidence="13 14">
    <name type="scientific">Rhodoblastus acidophilus</name>
    <name type="common">Rhodopseudomonas acidophila</name>
    <dbReference type="NCBI Taxonomy" id="1074"/>
    <lineage>
        <taxon>Bacteria</taxon>
        <taxon>Pseudomonadati</taxon>
        <taxon>Pseudomonadota</taxon>
        <taxon>Alphaproteobacteria</taxon>
        <taxon>Hyphomicrobiales</taxon>
        <taxon>Rhodoblastaceae</taxon>
        <taxon>Rhodoblastus</taxon>
    </lineage>
</organism>
<sequence>MRVNGLFGHIQRNNARSLLLLTSFFFLFELLHLMSAVAPVMDRKHFQHAIASVTQTVTNQPPAPVAEPATQREAAEQDLLDSPFMQAMRRNMWWQTLVLAVVWFAAAWFIYKYALQAATGARNADRRFEPRLFNMVETLAIQVGLPCPEVQIIESAARNAYAAGFAPASAAIVVTRGLLDALNDRELKAVLAHEIIHIRNRDIRLMAVNTIFCGMVFGAAWHMLEKGFRRGAFLLALIPPFSGFMLPFVFWTIAVVVIGSWMARFAISRAREYIADAGAVELTHDPMALASALRKLEGREVVEGADMSLQAMMFVCKAGGLFASHPSPRERIAALHFALPNMIPAEAVERVAERPEELNWANFRAAADQMPKWLIRPIVIIPVALLTAIVNFGVAHVIDPQYASAMIFARSGGWGGGFSHDYSGFKQIGGGGPASDVQASSDDTGGSFEDYFGIDQELHGKKAGAYMNQLTRARTKVAKCFPVGFAEPYESGHQPFRYKPVDDETIKNSRYADESLYLAWQYKSAMTFALNDCVANGCAGERLSFYKSMLSSYMTHKMILVRAYDRNYGAAGVGFAQNYFRARQDDAIIADVRARVGRGEIDVHEFPTEYDALRMTLERAAEDFLPCHRRGEWREGLGEQLPVTEKGKRFWD</sequence>
<keyword evidence="9" id="KW-0482">Metalloprotease</keyword>
<dbReference type="InterPro" id="IPR001915">
    <property type="entry name" value="Peptidase_M48"/>
</dbReference>
<dbReference type="GO" id="GO:0046872">
    <property type="term" value="F:metal ion binding"/>
    <property type="evidence" value="ECO:0007669"/>
    <property type="project" value="UniProtKB-KW"/>
</dbReference>
<evidence type="ECO:0000259" key="12">
    <source>
        <dbReference type="Pfam" id="PF01435"/>
    </source>
</evidence>
<dbReference type="GO" id="GO:0006508">
    <property type="term" value="P:proteolysis"/>
    <property type="evidence" value="ECO:0007669"/>
    <property type="project" value="UniProtKB-KW"/>
</dbReference>
<evidence type="ECO:0000313" key="13">
    <source>
        <dbReference type="EMBL" id="SNB80872.1"/>
    </source>
</evidence>
<name>A0A212S6V0_RHOAC</name>
<keyword evidence="14" id="KW-1185">Reference proteome</keyword>
<feature type="transmembrane region" description="Helical" evidence="11">
    <location>
        <begin position="18"/>
        <end position="38"/>
    </location>
</feature>
<dbReference type="PANTHER" id="PTHR43221">
    <property type="entry name" value="PROTEASE HTPX"/>
    <property type="match status" value="1"/>
</dbReference>
<gene>
    <name evidence="13" type="ORF">SAMN06265338_1148</name>
</gene>
<dbReference type="EMBL" id="FYDG01000014">
    <property type="protein sequence ID" value="SNB80872.1"/>
    <property type="molecule type" value="Genomic_DNA"/>
</dbReference>
<keyword evidence="6" id="KW-0378">Hydrolase</keyword>
<keyword evidence="10 11" id="KW-0472">Membrane</keyword>
<evidence type="ECO:0000256" key="1">
    <source>
        <dbReference type="ARBA" id="ARBA00001947"/>
    </source>
</evidence>
<keyword evidence="7" id="KW-0862">Zinc</keyword>
<keyword evidence="4 11" id="KW-0812">Transmembrane</keyword>
<evidence type="ECO:0000256" key="3">
    <source>
        <dbReference type="ARBA" id="ARBA00022670"/>
    </source>
</evidence>
<dbReference type="RefSeq" id="WP_088522061.1">
    <property type="nucleotide sequence ID" value="NZ_FYDG01000014.1"/>
</dbReference>
<dbReference type="InterPro" id="IPR050083">
    <property type="entry name" value="HtpX_protease"/>
</dbReference>
<evidence type="ECO:0000313" key="14">
    <source>
        <dbReference type="Proteomes" id="UP000198418"/>
    </source>
</evidence>
<reference evidence="14" key="1">
    <citation type="submission" date="2017-06" db="EMBL/GenBank/DDBJ databases">
        <authorList>
            <person name="Varghese N."/>
            <person name="Submissions S."/>
        </authorList>
    </citation>
    <scope>NUCLEOTIDE SEQUENCE [LARGE SCALE GENOMIC DNA]</scope>
    <source>
        <strain evidence="14">DSM 137</strain>
    </source>
</reference>
<feature type="transmembrane region" description="Helical" evidence="11">
    <location>
        <begin position="205"/>
        <end position="224"/>
    </location>
</feature>
<evidence type="ECO:0000256" key="5">
    <source>
        <dbReference type="ARBA" id="ARBA00022723"/>
    </source>
</evidence>
<feature type="transmembrane region" description="Helical" evidence="11">
    <location>
        <begin position="244"/>
        <end position="263"/>
    </location>
</feature>
<evidence type="ECO:0000256" key="7">
    <source>
        <dbReference type="ARBA" id="ARBA00022833"/>
    </source>
</evidence>
<dbReference type="Gene3D" id="3.30.2010.10">
    <property type="entry name" value="Metalloproteases ('zincins'), catalytic domain"/>
    <property type="match status" value="1"/>
</dbReference>
<comment type="cofactor">
    <cofactor evidence="1">
        <name>Zn(2+)</name>
        <dbReference type="ChEBI" id="CHEBI:29105"/>
    </cofactor>
</comment>
<keyword evidence="3 13" id="KW-0645">Protease</keyword>
<proteinExistence type="predicted"/>
<accession>A0A212S6V0</accession>
<evidence type="ECO:0000256" key="11">
    <source>
        <dbReference type="SAM" id="Phobius"/>
    </source>
</evidence>
<evidence type="ECO:0000256" key="10">
    <source>
        <dbReference type="ARBA" id="ARBA00023136"/>
    </source>
</evidence>
<feature type="transmembrane region" description="Helical" evidence="11">
    <location>
        <begin position="92"/>
        <end position="111"/>
    </location>
</feature>
<evidence type="ECO:0000256" key="2">
    <source>
        <dbReference type="ARBA" id="ARBA00022475"/>
    </source>
</evidence>
<keyword evidence="5" id="KW-0479">Metal-binding</keyword>
<dbReference type="AlphaFoldDB" id="A0A212S6V0"/>
<dbReference type="PANTHER" id="PTHR43221:SF2">
    <property type="entry name" value="PROTEASE HTPX HOMOLOG"/>
    <property type="match status" value="1"/>
</dbReference>
<dbReference type="OrthoDB" id="15218at2"/>
<dbReference type="Pfam" id="PF01435">
    <property type="entry name" value="Peptidase_M48"/>
    <property type="match status" value="1"/>
</dbReference>
<evidence type="ECO:0000256" key="8">
    <source>
        <dbReference type="ARBA" id="ARBA00022989"/>
    </source>
</evidence>
<dbReference type="Proteomes" id="UP000198418">
    <property type="component" value="Unassembled WGS sequence"/>
</dbReference>
<keyword evidence="2" id="KW-1003">Cell membrane</keyword>
<evidence type="ECO:0000256" key="6">
    <source>
        <dbReference type="ARBA" id="ARBA00022801"/>
    </source>
</evidence>